<accession>A0A8J2J1K9</accession>
<evidence type="ECO:0000313" key="2">
    <source>
        <dbReference type="Proteomes" id="UP000708208"/>
    </source>
</evidence>
<dbReference type="AlphaFoldDB" id="A0A8J2J1K9"/>
<sequence length="35" mass="4081">RQIIFSFKSKNCMRSRVVILERLTIATSVATLELR</sequence>
<protein>
    <submittedName>
        <fullName evidence="1">Uncharacterized protein</fullName>
    </submittedName>
</protein>
<keyword evidence="2" id="KW-1185">Reference proteome</keyword>
<organism evidence="1 2">
    <name type="scientific">Allacma fusca</name>
    <dbReference type="NCBI Taxonomy" id="39272"/>
    <lineage>
        <taxon>Eukaryota</taxon>
        <taxon>Metazoa</taxon>
        <taxon>Ecdysozoa</taxon>
        <taxon>Arthropoda</taxon>
        <taxon>Hexapoda</taxon>
        <taxon>Collembola</taxon>
        <taxon>Symphypleona</taxon>
        <taxon>Sminthuridae</taxon>
        <taxon>Allacma</taxon>
    </lineage>
</organism>
<dbReference type="EMBL" id="CAJVCH010000685">
    <property type="protein sequence ID" value="CAG7633625.1"/>
    <property type="molecule type" value="Genomic_DNA"/>
</dbReference>
<reference evidence="1" key="1">
    <citation type="submission" date="2021-06" db="EMBL/GenBank/DDBJ databases">
        <authorList>
            <person name="Hodson N. C."/>
            <person name="Mongue J. A."/>
            <person name="Jaron S. K."/>
        </authorList>
    </citation>
    <scope>NUCLEOTIDE SEQUENCE</scope>
</reference>
<dbReference type="Proteomes" id="UP000708208">
    <property type="component" value="Unassembled WGS sequence"/>
</dbReference>
<evidence type="ECO:0000313" key="1">
    <source>
        <dbReference type="EMBL" id="CAG7633625.1"/>
    </source>
</evidence>
<gene>
    <name evidence="1" type="ORF">AFUS01_LOCUS187</name>
</gene>
<comment type="caution">
    <text evidence="1">The sequence shown here is derived from an EMBL/GenBank/DDBJ whole genome shotgun (WGS) entry which is preliminary data.</text>
</comment>
<name>A0A8J2J1K9_9HEXA</name>
<feature type="non-terminal residue" evidence="1">
    <location>
        <position position="1"/>
    </location>
</feature>
<proteinExistence type="predicted"/>